<reference evidence="1 2" key="1">
    <citation type="journal article" date="2020" name="Cell">
        <title>Large-Scale Comparative Analyses of Tick Genomes Elucidate Their Genetic Diversity and Vector Capacities.</title>
        <authorList>
            <consortium name="Tick Genome and Microbiome Consortium (TIGMIC)"/>
            <person name="Jia N."/>
            <person name="Wang J."/>
            <person name="Shi W."/>
            <person name="Du L."/>
            <person name="Sun Y."/>
            <person name="Zhan W."/>
            <person name="Jiang J.F."/>
            <person name="Wang Q."/>
            <person name="Zhang B."/>
            <person name="Ji P."/>
            <person name="Bell-Sakyi L."/>
            <person name="Cui X.M."/>
            <person name="Yuan T.T."/>
            <person name="Jiang B.G."/>
            <person name="Yang W.F."/>
            <person name="Lam T.T."/>
            <person name="Chang Q.C."/>
            <person name="Ding S.J."/>
            <person name="Wang X.J."/>
            <person name="Zhu J.G."/>
            <person name="Ruan X.D."/>
            <person name="Zhao L."/>
            <person name="Wei J.T."/>
            <person name="Ye R.Z."/>
            <person name="Que T.C."/>
            <person name="Du C.H."/>
            <person name="Zhou Y.H."/>
            <person name="Cheng J.X."/>
            <person name="Dai P.F."/>
            <person name="Guo W.B."/>
            <person name="Han X.H."/>
            <person name="Huang E.J."/>
            <person name="Li L.F."/>
            <person name="Wei W."/>
            <person name="Gao Y.C."/>
            <person name="Liu J.Z."/>
            <person name="Shao H.Z."/>
            <person name="Wang X."/>
            <person name="Wang C.C."/>
            <person name="Yang T.C."/>
            <person name="Huo Q.B."/>
            <person name="Li W."/>
            <person name="Chen H.Y."/>
            <person name="Chen S.E."/>
            <person name="Zhou L.G."/>
            <person name="Ni X.B."/>
            <person name="Tian J.H."/>
            <person name="Sheng Y."/>
            <person name="Liu T."/>
            <person name="Pan Y.S."/>
            <person name="Xia L.Y."/>
            <person name="Li J."/>
            <person name="Zhao F."/>
            <person name="Cao W.C."/>
        </authorList>
    </citation>
    <scope>NUCLEOTIDE SEQUENCE [LARGE SCALE GENOMIC DNA]</scope>
    <source>
        <strain evidence="1">Iper-2018</strain>
    </source>
</reference>
<sequence length="289" mass="32135">KHIKWTQTFCLEEDIRIAYTDAACPQDGTEFATAWAETTTSTQGRLYHATTEPITQAAHRACADIRHTTVAAQQLRLSVQRLRAVGHDLTIHWVPGYSGIPSKEKANRLSRALLLSVQARARSEDTVCLSHEEVESRALPPDPAEDIFKARHCRRAYLLATANPLLTPFPPSQIFSRRQRVTFRQIKTGTILTPYLLQRLRQHSSSHHGKGSGAATTNFLVHAHSPRTRTLATIQQSVRPTLLHAWACPDPSFPKVTAIELLAIAARVHPGPCISPCRHADSRHSALCH</sequence>
<organism evidence="1 2">
    <name type="scientific">Ixodes persulcatus</name>
    <name type="common">Taiga tick</name>
    <dbReference type="NCBI Taxonomy" id="34615"/>
    <lineage>
        <taxon>Eukaryota</taxon>
        <taxon>Metazoa</taxon>
        <taxon>Ecdysozoa</taxon>
        <taxon>Arthropoda</taxon>
        <taxon>Chelicerata</taxon>
        <taxon>Arachnida</taxon>
        <taxon>Acari</taxon>
        <taxon>Parasitiformes</taxon>
        <taxon>Ixodida</taxon>
        <taxon>Ixodoidea</taxon>
        <taxon>Ixodidae</taxon>
        <taxon>Ixodinae</taxon>
        <taxon>Ixodes</taxon>
    </lineage>
</organism>
<comment type="caution">
    <text evidence="1">The sequence shown here is derived from an EMBL/GenBank/DDBJ whole genome shotgun (WGS) entry which is preliminary data.</text>
</comment>
<proteinExistence type="predicted"/>
<dbReference type="Proteomes" id="UP000805193">
    <property type="component" value="Unassembled WGS sequence"/>
</dbReference>
<protein>
    <submittedName>
        <fullName evidence="1">Uncharacterized protein</fullName>
    </submittedName>
</protein>
<gene>
    <name evidence="1" type="ORF">HPB47_010978</name>
</gene>
<evidence type="ECO:0000313" key="1">
    <source>
        <dbReference type="EMBL" id="KAG0411888.1"/>
    </source>
</evidence>
<accession>A0AC60NXT6</accession>
<name>A0AC60NXT6_IXOPE</name>
<dbReference type="EMBL" id="JABSTQ010011395">
    <property type="protein sequence ID" value="KAG0411888.1"/>
    <property type="molecule type" value="Genomic_DNA"/>
</dbReference>
<evidence type="ECO:0000313" key="2">
    <source>
        <dbReference type="Proteomes" id="UP000805193"/>
    </source>
</evidence>
<keyword evidence="2" id="KW-1185">Reference proteome</keyword>
<feature type="non-terminal residue" evidence="1">
    <location>
        <position position="1"/>
    </location>
</feature>